<keyword evidence="2" id="KW-1185">Reference proteome</keyword>
<dbReference type="Proteomes" id="UP001055013">
    <property type="component" value="Unassembled WGS sequence"/>
</dbReference>
<name>A0ACB5R003_9BURK</name>
<accession>A0ACB5R003</accession>
<protein>
    <submittedName>
        <fullName evidence="1">Uncharacterized protein</fullName>
    </submittedName>
</protein>
<sequence>MRINIITFQETFGKKDLSRAGFFSDYRDVGATKKSVKMRDLGFARWTVEVRGTGFGAKMRASERGDGFNPQRLRTKSGGLLFYRARTQRQNPATPDVTSA</sequence>
<dbReference type="EMBL" id="BPUR01000021">
    <property type="protein sequence ID" value="GJH20593.1"/>
    <property type="molecule type" value="Genomic_DNA"/>
</dbReference>
<comment type="caution">
    <text evidence="1">The sequence shown here is derived from an EMBL/GenBank/DDBJ whole genome shotgun (WGS) entry which is preliminary data.</text>
</comment>
<evidence type="ECO:0000313" key="2">
    <source>
        <dbReference type="Proteomes" id="UP001055013"/>
    </source>
</evidence>
<proteinExistence type="predicted"/>
<evidence type="ECO:0000313" key="1">
    <source>
        <dbReference type="EMBL" id="GJH20593.1"/>
    </source>
</evidence>
<reference evidence="1" key="1">
    <citation type="submission" date="2021-09" db="EMBL/GenBank/DDBJ databases">
        <title>Isolation and characterization of 3-chlorobenzoate degrading bacteria from soils in Shizuoka.</title>
        <authorList>
            <person name="Ifat A."/>
            <person name="Ogawa N."/>
            <person name="Kimbara K."/>
            <person name="Moriuchi R."/>
            <person name="Dohra H."/>
            <person name="Shintani M."/>
        </authorList>
    </citation>
    <scope>NUCLEOTIDE SEQUENCE</scope>
    <source>
        <strain evidence="1">19CS2-2</strain>
    </source>
</reference>
<gene>
    <name evidence="1" type="ORF">CBA19CS22_28645</name>
</gene>
<organism evidence="1 2">
    <name type="scientific">Caballeronia novacaledonica</name>
    <dbReference type="NCBI Taxonomy" id="1544861"/>
    <lineage>
        <taxon>Bacteria</taxon>
        <taxon>Pseudomonadati</taxon>
        <taxon>Pseudomonadota</taxon>
        <taxon>Betaproteobacteria</taxon>
        <taxon>Burkholderiales</taxon>
        <taxon>Burkholderiaceae</taxon>
        <taxon>Caballeronia</taxon>
    </lineage>
</organism>